<dbReference type="GO" id="GO:0031956">
    <property type="term" value="F:medium-chain fatty acid-CoA ligase activity"/>
    <property type="evidence" value="ECO:0007669"/>
    <property type="project" value="TreeGrafter"/>
</dbReference>
<dbReference type="Pfam" id="PF13193">
    <property type="entry name" value="AMP-binding_C"/>
    <property type="match status" value="1"/>
</dbReference>
<dbReference type="Gene3D" id="3.40.50.12780">
    <property type="entry name" value="N-terminal domain of ligase-like"/>
    <property type="match status" value="1"/>
</dbReference>
<dbReference type="InterPro" id="IPR042099">
    <property type="entry name" value="ANL_N_sf"/>
</dbReference>
<evidence type="ECO:0000313" key="5">
    <source>
        <dbReference type="EMBL" id="BBY90616.1"/>
    </source>
</evidence>
<organism evidence="5 6">
    <name type="scientific">Mycobacterium gallinarum</name>
    <dbReference type="NCBI Taxonomy" id="39689"/>
    <lineage>
        <taxon>Bacteria</taxon>
        <taxon>Bacillati</taxon>
        <taxon>Actinomycetota</taxon>
        <taxon>Actinomycetes</taxon>
        <taxon>Mycobacteriales</taxon>
        <taxon>Mycobacteriaceae</taxon>
        <taxon>Mycobacterium</taxon>
    </lineage>
</organism>
<sequence>MPFPSITPTIPALLRSCAARFGDKEFLIADGQTVTYVDLDLRSAALSRALLASGIGKGDHVGILMPNSVEWAIAWFATTRIGAVAVPMNTFYKASELAWTARHADLRAILAWSSFRNHDFIERLEEALPGLADQGEPGRLFLRKTPYLRMIAVWGPCERAWASEHGSDSTTDVDDDYLIAVESCVTPADDAMIIYTSGSTGDPKAPVHTQGTLVRHTYNLTFDYGVAHDTVMFTSMPFFWVGGLITGIHAVVHHGATLVTQPAFDAADALELIERHRATITLGWPQQGKTLAEHPDFTRRDLSSVQRTSMPAMVPPERRPKGPNALGMTELCGNHIGVDPYPPQPPERAETGGRSIEGLSHLLVDPDSGRPAPVGTEGEIWVRGYSLMQRLYKREREDVFTPDGYYRTGDCGVAYDDGWIKFTGRLGDLIKTGGGTNVTPSEVETALTDCDGVLEAYVVGAKDAGNGTVVAAAVVPRGNSVLDGDDLRAQVRDRLSAYKVPKFIWVTSKSELPFTATGKVKKSDLAVQLSRLLVNR</sequence>
<proteinExistence type="inferred from homology"/>
<accession>A0A9W4AY80</accession>
<dbReference type="SUPFAM" id="SSF56801">
    <property type="entry name" value="Acetyl-CoA synthetase-like"/>
    <property type="match status" value="1"/>
</dbReference>
<comment type="similarity">
    <text evidence="1">Belongs to the ATP-dependent AMP-binding enzyme family.</text>
</comment>
<dbReference type="PANTHER" id="PTHR43201:SF5">
    <property type="entry name" value="MEDIUM-CHAIN ACYL-COA LIGASE ACSF2, MITOCHONDRIAL"/>
    <property type="match status" value="1"/>
</dbReference>
<dbReference type="RefSeq" id="WP_163725074.1">
    <property type="nucleotide sequence ID" value="NZ_AP022601.1"/>
</dbReference>
<dbReference type="Gene3D" id="3.30.300.30">
    <property type="match status" value="1"/>
</dbReference>
<gene>
    <name evidence="5" type="ORF">MGALJ_02850</name>
</gene>
<dbReference type="PROSITE" id="PS00455">
    <property type="entry name" value="AMP_BINDING"/>
    <property type="match status" value="1"/>
</dbReference>
<dbReference type="PANTHER" id="PTHR43201">
    <property type="entry name" value="ACYL-COA SYNTHETASE"/>
    <property type="match status" value="1"/>
</dbReference>
<evidence type="ECO:0000259" key="3">
    <source>
        <dbReference type="Pfam" id="PF00501"/>
    </source>
</evidence>
<evidence type="ECO:0000259" key="4">
    <source>
        <dbReference type="Pfam" id="PF13193"/>
    </source>
</evidence>
<evidence type="ECO:0000256" key="2">
    <source>
        <dbReference type="ARBA" id="ARBA00022598"/>
    </source>
</evidence>
<dbReference type="CDD" id="cd04433">
    <property type="entry name" value="AFD_class_I"/>
    <property type="match status" value="1"/>
</dbReference>
<feature type="domain" description="AMP-binding enzyme C-terminal" evidence="4">
    <location>
        <begin position="442"/>
        <end position="519"/>
    </location>
</feature>
<dbReference type="Proteomes" id="UP000465785">
    <property type="component" value="Chromosome"/>
</dbReference>
<protein>
    <submittedName>
        <fullName evidence="5">AMP-dependent synthetase</fullName>
    </submittedName>
</protein>
<dbReference type="InterPro" id="IPR045851">
    <property type="entry name" value="AMP-bd_C_sf"/>
</dbReference>
<dbReference type="AlphaFoldDB" id="A0A9W4AY80"/>
<keyword evidence="2" id="KW-0436">Ligase</keyword>
<dbReference type="GO" id="GO:0006631">
    <property type="term" value="P:fatty acid metabolic process"/>
    <property type="evidence" value="ECO:0007669"/>
    <property type="project" value="TreeGrafter"/>
</dbReference>
<dbReference type="Pfam" id="PF00501">
    <property type="entry name" value="AMP-binding"/>
    <property type="match status" value="1"/>
</dbReference>
<keyword evidence="6" id="KW-1185">Reference proteome</keyword>
<name>A0A9W4AY80_9MYCO</name>
<dbReference type="EMBL" id="AP022601">
    <property type="protein sequence ID" value="BBY90616.1"/>
    <property type="molecule type" value="Genomic_DNA"/>
</dbReference>
<feature type="domain" description="AMP-dependent synthetase/ligase" evidence="3">
    <location>
        <begin position="16"/>
        <end position="390"/>
    </location>
</feature>
<dbReference type="InterPro" id="IPR025110">
    <property type="entry name" value="AMP-bd_C"/>
</dbReference>
<evidence type="ECO:0000313" key="6">
    <source>
        <dbReference type="Proteomes" id="UP000465785"/>
    </source>
</evidence>
<dbReference type="KEGG" id="mgau:MGALJ_02850"/>
<dbReference type="InterPro" id="IPR020845">
    <property type="entry name" value="AMP-binding_CS"/>
</dbReference>
<evidence type="ECO:0000256" key="1">
    <source>
        <dbReference type="ARBA" id="ARBA00006432"/>
    </source>
</evidence>
<reference evidence="5 6" key="1">
    <citation type="journal article" date="2019" name="Emerg. Microbes Infect.">
        <title>Comprehensive subspecies identification of 175 nontuberculous mycobacteria species based on 7547 genomic profiles.</title>
        <authorList>
            <person name="Matsumoto Y."/>
            <person name="Kinjo T."/>
            <person name="Motooka D."/>
            <person name="Nabeya D."/>
            <person name="Jung N."/>
            <person name="Uechi K."/>
            <person name="Horii T."/>
            <person name="Iida T."/>
            <person name="Fujita J."/>
            <person name="Nakamura S."/>
        </authorList>
    </citation>
    <scope>NUCLEOTIDE SEQUENCE [LARGE SCALE GENOMIC DNA]</scope>
    <source>
        <strain evidence="5 6">JCM 6399</strain>
    </source>
</reference>
<dbReference type="InterPro" id="IPR000873">
    <property type="entry name" value="AMP-dep_synth/lig_dom"/>
</dbReference>